<keyword evidence="2" id="KW-1185">Reference proteome</keyword>
<evidence type="ECO:0000313" key="2">
    <source>
        <dbReference type="Proteomes" id="UP001597383"/>
    </source>
</evidence>
<evidence type="ECO:0000313" key="1">
    <source>
        <dbReference type="EMBL" id="MFD2042955.1"/>
    </source>
</evidence>
<proteinExistence type="predicted"/>
<dbReference type="RefSeq" id="WP_377554690.1">
    <property type="nucleotide sequence ID" value="NZ_JBHUHQ010000002.1"/>
</dbReference>
<accession>A0ABW4VWR8</accession>
<reference evidence="2" key="1">
    <citation type="journal article" date="2019" name="Int. J. Syst. Evol. Microbiol.">
        <title>The Global Catalogue of Microorganisms (GCM) 10K type strain sequencing project: providing services to taxonomists for standard genome sequencing and annotation.</title>
        <authorList>
            <consortium name="The Broad Institute Genomics Platform"/>
            <consortium name="The Broad Institute Genome Sequencing Center for Infectious Disease"/>
            <person name="Wu L."/>
            <person name="Ma J."/>
        </authorList>
    </citation>
    <scope>NUCLEOTIDE SEQUENCE [LARGE SCALE GENOMIC DNA]</scope>
    <source>
        <strain evidence="2">R28</strain>
    </source>
</reference>
<gene>
    <name evidence="1" type="ORF">ACFSJF_01350</name>
</gene>
<protein>
    <submittedName>
        <fullName evidence="1">Uncharacterized protein</fullName>
    </submittedName>
</protein>
<organism evidence="1 2">
    <name type="scientific">Ornithinibacillus salinisoli</name>
    <dbReference type="NCBI Taxonomy" id="1848459"/>
    <lineage>
        <taxon>Bacteria</taxon>
        <taxon>Bacillati</taxon>
        <taxon>Bacillota</taxon>
        <taxon>Bacilli</taxon>
        <taxon>Bacillales</taxon>
        <taxon>Bacillaceae</taxon>
        <taxon>Ornithinibacillus</taxon>
    </lineage>
</organism>
<sequence>MENAIFIMFCRSWVGEELLFYGELDELFTLINNKEIASFRTYCWSEDRTWRMNLDFDLDFTLLGEPKKLVDQLAQWNDIEMFKIENSTSLRILKIEYVTYINLEVYR</sequence>
<dbReference type="Proteomes" id="UP001597383">
    <property type="component" value="Unassembled WGS sequence"/>
</dbReference>
<comment type="caution">
    <text evidence="1">The sequence shown here is derived from an EMBL/GenBank/DDBJ whole genome shotgun (WGS) entry which is preliminary data.</text>
</comment>
<name>A0ABW4VWR8_9BACI</name>
<dbReference type="EMBL" id="JBHUHQ010000002">
    <property type="protein sequence ID" value="MFD2042955.1"/>
    <property type="molecule type" value="Genomic_DNA"/>
</dbReference>